<dbReference type="NCBIfam" id="NF001859">
    <property type="entry name" value="PRK00591.1"/>
    <property type="match status" value="1"/>
</dbReference>
<dbReference type="PROSITE" id="PS00745">
    <property type="entry name" value="RF_PROK_I"/>
    <property type="match status" value="1"/>
</dbReference>
<dbReference type="GO" id="GO:0016149">
    <property type="term" value="F:translation release factor activity, codon specific"/>
    <property type="evidence" value="ECO:0007669"/>
    <property type="project" value="UniProtKB-UniRule"/>
</dbReference>
<evidence type="ECO:0000256" key="1">
    <source>
        <dbReference type="ARBA" id="ARBA00002986"/>
    </source>
</evidence>
<dbReference type="PANTHER" id="PTHR43804">
    <property type="entry name" value="LD18447P"/>
    <property type="match status" value="1"/>
</dbReference>
<keyword evidence="10" id="KW-1185">Reference proteome</keyword>
<dbReference type="GO" id="GO:0005737">
    <property type="term" value="C:cytoplasm"/>
    <property type="evidence" value="ECO:0007669"/>
    <property type="project" value="UniProtKB-SubCell"/>
</dbReference>
<organism evidence="9 10">
    <name type="scientific">Thermomicrobium roseum (strain ATCC 27502 / DSM 5159 / P-2)</name>
    <dbReference type="NCBI Taxonomy" id="309801"/>
    <lineage>
        <taxon>Bacteria</taxon>
        <taxon>Pseudomonadati</taxon>
        <taxon>Thermomicrobiota</taxon>
        <taxon>Thermomicrobia</taxon>
        <taxon>Thermomicrobiales</taxon>
        <taxon>Thermomicrobiaceae</taxon>
        <taxon>Thermomicrobium</taxon>
    </lineage>
</organism>
<dbReference type="HOGENOM" id="CLU_036856_0_1_0"/>
<dbReference type="STRING" id="309801.trd_0091"/>
<dbReference type="HAMAP" id="MF_00093">
    <property type="entry name" value="Rel_fac_1"/>
    <property type="match status" value="1"/>
</dbReference>
<evidence type="ECO:0000313" key="9">
    <source>
        <dbReference type="EMBL" id="ACM04723.1"/>
    </source>
</evidence>
<dbReference type="OrthoDB" id="9806673at2"/>
<dbReference type="NCBIfam" id="TIGR00019">
    <property type="entry name" value="prfA"/>
    <property type="match status" value="1"/>
</dbReference>
<feature type="modified residue" description="N5-methylglutamine" evidence="5">
    <location>
        <position position="239"/>
    </location>
</feature>
<dbReference type="AlphaFoldDB" id="B9L2A9"/>
<gene>
    <name evidence="5 9" type="primary">prfA</name>
    <name evidence="9" type="ordered locus">trd_0091</name>
</gene>
<dbReference type="InterPro" id="IPR045853">
    <property type="entry name" value="Pep_chain_release_fac_I_sf"/>
</dbReference>
<comment type="similarity">
    <text evidence="2 5">Belongs to the prokaryotic/mitochondrial release factor family.</text>
</comment>
<dbReference type="FunFam" id="3.30.160.20:FF:000004">
    <property type="entry name" value="Peptide chain release factor 1"/>
    <property type="match status" value="1"/>
</dbReference>
<dbReference type="FunFam" id="3.30.70.1660:FF:000002">
    <property type="entry name" value="Peptide chain release factor 1"/>
    <property type="match status" value="1"/>
</dbReference>
<dbReference type="EMBL" id="CP001275">
    <property type="protein sequence ID" value="ACM04723.1"/>
    <property type="molecule type" value="Genomic_DNA"/>
</dbReference>
<protein>
    <recommendedName>
        <fullName evidence="5 6">Peptide chain release factor 1</fullName>
        <shortName evidence="5">RF-1</shortName>
    </recommendedName>
</protein>
<evidence type="ECO:0000259" key="8">
    <source>
        <dbReference type="PROSITE" id="PS00745"/>
    </source>
</evidence>
<reference evidence="9 10" key="1">
    <citation type="journal article" date="2009" name="PLoS ONE">
        <title>Complete genome sequence of the aerobic CO-oxidizing thermophile Thermomicrobium roseum.</title>
        <authorList>
            <person name="Wu D."/>
            <person name="Raymond J."/>
            <person name="Wu M."/>
            <person name="Chatterji S."/>
            <person name="Ren Q."/>
            <person name="Graham J.E."/>
            <person name="Bryant D.A."/>
            <person name="Robb F."/>
            <person name="Colman A."/>
            <person name="Tallon L.J."/>
            <person name="Badger J.H."/>
            <person name="Madupu R."/>
            <person name="Ward N.L."/>
            <person name="Eisen J.A."/>
        </authorList>
    </citation>
    <scope>NUCLEOTIDE SEQUENCE [LARGE SCALE GENOMIC DNA]</scope>
    <source>
        <strain evidence="10">ATCC 27502 / DSM 5159 / P-2</strain>
    </source>
</reference>
<dbReference type="Pfam" id="PF00472">
    <property type="entry name" value="RF-1"/>
    <property type="match status" value="1"/>
</dbReference>
<dbReference type="eggNOG" id="COG0216">
    <property type="taxonomic scope" value="Bacteria"/>
</dbReference>
<dbReference type="InterPro" id="IPR004373">
    <property type="entry name" value="RF-1"/>
</dbReference>
<evidence type="ECO:0000256" key="4">
    <source>
        <dbReference type="ARBA" id="ARBA00022917"/>
    </source>
</evidence>
<dbReference type="Gene3D" id="3.30.160.20">
    <property type="match status" value="1"/>
</dbReference>
<comment type="subcellular location">
    <subcellularLocation>
        <location evidence="5">Cytoplasm</location>
    </subcellularLocation>
</comment>
<evidence type="ECO:0000313" key="10">
    <source>
        <dbReference type="Proteomes" id="UP000000447"/>
    </source>
</evidence>
<dbReference type="RefSeq" id="WP_012641505.1">
    <property type="nucleotide sequence ID" value="NC_011959.1"/>
</dbReference>
<keyword evidence="4 5" id="KW-0648">Protein biosynthesis</keyword>
<dbReference type="PANTHER" id="PTHR43804:SF7">
    <property type="entry name" value="LD18447P"/>
    <property type="match status" value="1"/>
</dbReference>
<comment type="PTM">
    <text evidence="5">Methylated by PrmC. Methylation increases the termination efficiency of RF1.</text>
</comment>
<feature type="coiled-coil region" evidence="7">
    <location>
        <begin position="5"/>
        <end position="71"/>
    </location>
</feature>
<dbReference type="Gene3D" id="6.10.140.1950">
    <property type="match status" value="1"/>
</dbReference>
<evidence type="ECO:0000256" key="3">
    <source>
        <dbReference type="ARBA" id="ARBA00022481"/>
    </source>
</evidence>
<dbReference type="InterPro" id="IPR000352">
    <property type="entry name" value="Pep_chain_release_fac_I"/>
</dbReference>
<evidence type="ECO:0000256" key="2">
    <source>
        <dbReference type="ARBA" id="ARBA00010835"/>
    </source>
</evidence>
<comment type="function">
    <text evidence="1 5">Peptide chain release factor 1 directs the termination of translation in response to the peptide chain termination codons UAG and UAA.</text>
</comment>
<keyword evidence="3 5" id="KW-0488">Methylation</keyword>
<dbReference type="Proteomes" id="UP000000447">
    <property type="component" value="Chromosome"/>
</dbReference>
<dbReference type="KEGG" id="tro:trd_0091"/>
<evidence type="ECO:0000256" key="5">
    <source>
        <dbReference type="HAMAP-Rule" id="MF_00093"/>
    </source>
</evidence>
<dbReference type="InterPro" id="IPR050057">
    <property type="entry name" value="Prokaryotic/Mito_RF"/>
</dbReference>
<evidence type="ECO:0000256" key="7">
    <source>
        <dbReference type="SAM" id="Coils"/>
    </source>
</evidence>
<name>B9L2A9_THERP</name>
<keyword evidence="7" id="KW-0175">Coiled coil</keyword>
<keyword evidence="5" id="KW-0963">Cytoplasm</keyword>
<dbReference type="SUPFAM" id="SSF75620">
    <property type="entry name" value="Release factor"/>
    <property type="match status" value="1"/>
</dbReference>
<dbReference type="Pfam" id="PF03462">
    <property type="entry name" value="PCRF"/>
    <property type="match status" value="1"/>
</dbReference>
<evidence type="ECO:0000256" key="6">
    <source>
        <dbReference type="NCBIfam" id="TIGR00019"/>
    </source>
</evidence>
<proteinExistence type="inferred from homology"/>
<sequence>MTTQTVSVLDKLAELEQRFDEVERQLADPDVATDPQRVAQLARERAELEEIVALYRQLKDIDRQVAQAEELLEAEDPDLVELAAEEIDRLREYRETIYQELRRRLVPRDPNDEKDVIVEIRAGTGGEEAALFAADLFRMYTRYAERQGWKVEVLSSSPTELGGFKEIIFEVRGKGAYSHFKHESGVHRVQRVPITESSGRIHTSTATVAVLPEADEVEVHIDEDDLRIEVFRSSGHGGQSVNTTDSAVRITHLPTGIVVSCQDERSQLKNRLKAMAVLRARLYELQRRKLEEERTGLRRQQVGTGERAEKIRTYNFPQDRVTDHRLKLTVNNLPAVLDGEIDIFIQELQALEMAERLRAAGID</sequence>
<dbReference type="InterPro" id="IPR005139">
    <property type="entry name" value="PCRF"/>
</dbReference>
<dbReference type="SMART" id="SM00937">
    <property type="entry name" value="PCRF"/>
    <property type="match status" value="1"/>
</dbReference>
<feature type="domain" description="Prokaryotic-type class I peptide chain release factors" evidence="8">
    <location>
        <begin position="232"/>
        <end position="248"/>
    </location>
</feature>
<accession>B9L2A9</accession>
<dbReference type="Gene3D" id="3.30.70.1660">
    <property type="match status" value="2"/>
</dbReference>